<evidence type="ECO:0000313" key="4">
    <source>
        <dbReference type="EMBL" id="CAD7695136.1"/>
    </source>
</evidence>
<sequence>EDFEAAAEEAMKDLPSSMSIADQEKLYGLYKQSKFGDNETCRDACMLRTAISHNVVSLTDSVKLQAWHLKIGLSGSLSQNAVFPTTFETMWVQPCAHMFC</sequence>
<dbReference type="Gene3D" id="1.20.80.10">
    <property type="match status" value="1"/>
</dbReference>
<accession>A0A8S1IKT7</accession>
<comment type="caution">
    <text evidence="4">The sequence shown here is derived from an EMBL/GenBank/DDBJ whole genome shotgun (WGS) entry which is preliminary data.</text>
</comment>
<evidence type="ECO:0000256" key="1">
    <source>
        <dbReference type="ARBA" id="ARBA00005567"/>
    </source>
</evidence>
<dbReference type="Pfam" id="PF00887">
    <property type="entry name" value="ACBP"/>
    <property type="match status" value="1"/>
</dbReference>
<gene>
    <name evidence="4" type="ORF">OSTQU699_LOCUS497</name>
</gene>
<keyword evidence="5" id="KW-1185">Reference proteome</keyword>
<keyword evidence="2" id="KW-0446">Lipid-binding</keyword>
<dbReference type="SUPFAM" id="SSF47027">
    <property type="entry name" value="Acyl-CoA binding protein"/>
    <property type="match status" value="1"/>
</dbReference>
<dbReference type="OrthoDB" id="346910at2759"/>
<dbReference type="GO" id="GO:0000062">
    <property type="term" value="F:fatty-acyl-CoA binding"/>
    <property type="evidence" value="ECO:0007669"/>
    <property type="project" value="InterPro"/>
</dbReference>
<comment type="similarity">
    <text evidence="1">Belongs to the ACBP family.</text>
</comment>
<protein>
    <recommendedName>
        <fullName evidence="3">ACB domain-containing protein</fullName>
    </recommendedName>
</protein>
<dbReference type="InterPro" id="IPR000582">
    <property type="entry name" value="Acyl-CoA-binding_protein"/>
</dbReference>
<dbReference type="InterPro" id="IPR035984">
    <property type="entry name" value="Acyl-CoA-binding_sf"/>
</dbReference>
<proteinExistence type="inferred from homology"/>
<feature type="non-terminal residue" evidence="4">
    <location>
        <position position="1"/>
    </location>
</feature>
<name>A0A8S1IKT7_9CHLO</name>
<reference evidence="4" key="1">
    <citation type="submission" date="2020-12" db="EMBL/GenBank/DDBJ databases">
        <authorList>
            <person name="Iha C."/>
        </authorList>
    </citation>
    <scope>NUCLEOTIDE SEQUENCE</scope>
</reference>
<organism evidence="4 5">
    <name type="scientific">Ostreobium quekettii</name>
    <dbReference type="NCBI Taxonomy" id="121088"/>
    <lineage>
        <taxon>Eukaryota</taxon>
        <taxon>Viridiplantae</taxon>
        <taxon>Chlorophyta</taxon>
        <taxon>core chlorophytes</taxon>
        <taxon>Ulvophyceae</taxon>
        <taxon>TCBD clade</taxon>
        <taxon>Bryopsidales</taxon>
        <taxon>Ostreobineae</taxon>
        <taxon>Ostreobiaceae</taxon>
        <taxon>Ostreobium</taxon>
    </lineage>
</organism>
<dbReference type="Proteomes" id="UP000708148">
    <property type="component" value="Unassembled WGS sequence"/>
</dbReference>
<evidence type="ECO:0000259" key="3">
    <source>
        <dbReference type="Pfam" id="PF00887"/>
    </source>
</evidence>
<dbReference type="EMBL" id="CAJHUC010000310">
    <property type="protein sequence ID" value="CAD7695136.1"/>
    <property type="molecule type" value="Genomic_DNA"/>
</dbReference>
<evidence type="ECO:0000313" key="5">
    <source>
        <dbReference type="Proteomes" id="UP000708148"/>
    </source>
</evidence>
<dbReference type="InterPro" id="IPR014352">
    <property type="entry name" value="FERM/acyl-CoA-bd_prot_sf"/>
</dbReference>
<evidence type="ECO:0000256" key="2">
    <source>
        <dbReference type="ARBA" id="ARBA00023121"/>
    </source>
</evidence>
<dbReference type="AlphaFoldDB" id="A0A8S1IKT7"/>
<feature type="domain" description="ACB" evidence="3">
    <location>
        <begin position="1"/>
        <end position="74"/>
    </location>
</feature>